<accession>A0A673GQ53</accession>
<dbReference type="PANTHER" id="PTHR10185">
    <property type="entry name" value="PHOSPHOLIPASE D - RELATED"/>
    <property type="match status" value="1"/>
</dbReference>
<reference evidence="2" key="1">
    <citation type="submission" date="2025-08" db="UniProtKB">
        <authorList>
            <consortium name="Ensembl"/>
        </authorList>
    </citation>
    <scope>IDENTIFICATION</scope>
</reference>
<evidence type="ECO:0000313" key="2">
    <source>
        <dbReference type="Ensembl" id="ENSSRHP00000015497.1"/>
    </source>
</evidence>
<dbReference type="InterPro" id="IPR050874">
    <property type="entry name" value="Diverse_PLD-related"/>
</dbReference>
<evidence type="ECO:0000256" key="1">
    <source>
        <dbReference type="SAM" id="Phobius"/>
    </source>
</evidence>
<protein>
    <submittedName>
        <fullName evidence="2">Uncharacterized protein</fullName>
    </submittedName>
</protein>
<organism evidence="2 3">
    <name type="scientific">Sinocyclocheilus rhinocerous</name>
    <dbReference type="NCBI Taxonomy" id="307959"/>
    <lineage>
        <taxon>Eukaryota</taxon>
        <taxon>Metazoa</taxon>
        <taxon>Chordata</taxon>
        <taxon>Craniata</taxon>
        <taxon>Vertebrata</taxon>
        <taxon>Euteleostomi</taxon>
        <taxon>Actinopterygii</taxon>
        <taxon>Neopterygii</taxon>
        <taxon>Teleostei</taxon>
        <taxon>Ostariophysi</taxon>
        <taxon>Cypriniformes</taxon>
        <taxon>Cyprinidae</taxon>
        <taxon>Cyprininae</taxon>
        <taxon>Sinocyclocheilus</taxon>
    </lineage>
</organism>
<keyword evidence="1" id="KW-1133">Transmembrane helix</keyword>
<evidence type="ECO:0000313" key="3">
    <source>
        <dbReference type="Proteomes" id="UP000472270"/>
    </source>
</evidence>
<reference evidence="2" key="2">
    <citation type="submission" date="2025-09" db="UniProtKB">
        <authorList>
            <consortium name="Ensembl"/>
        </authorList>
    </citation>
    <scope>IDENTIFICATION</scope>
</reference>
<keyword evidence="3" id="KW-1185">Reference proteome</keyword>
<dbReference type="PANTHER" id="PTHR10185:SF9">
    <property type="entry name" value="INACTIVE PHOSPHOLIPASE D5"/>
    <property type="match status" value="1"/>
</dbReference>
<feature type="transmembrane region" description="Helical" evidence="1">
    <location>
        <begin position="21"/>
        <end position="41"/>
    </location>
</feature>
<dbReference type="SUPFAM" id="SSF56024">
    <property type="entry name" value="Phospholipase D/nuclease"/>
    <property type="match status" value="1"/>
</dbReference>
<name>A0A673GQ53_9TELE</name>
<keyword evidence="1" id="KW-0812">Transmembrane</keyword>
<dbReference type="Ensembl" id="ENSSRHT00000016013.1">
    <property type="protein sequence ID" value="ENSSRHP00000015497.1"/>
    <property type="gene ID" value="ENSSRHG00000008613.1"/>
</dbReference>
<sequence>YSESYVFASSSCFLQSQHKCIVIFALVCCCAVLIALIFSAVDVWGDDEDNIDGAKCRRSCRVVLVENIPEDLSIPYKDTVSLATGLRELLDQAHRSVEIVSPWWALNSTEYESKPPQAKQGQILLHQLMRLQSRSVRLRVVSELSNSSELKALSQNGK</sequence>
<keyword evidence="1" id="KW-0472">Membrane</keyword>
<dbReference type="Proteomes" id="UP000472270">
    <property type="component" value="Unassembled WGS sequence"/>
</dbReference>
<dbReference type="AlphaFoldDB" id="A0A673GQ53"/>
<proteinExistence type="predicted"/>